<dbReference type="CDD" id="cd09274">
    <property type="entry name" value="RNase_HI_RT_Ty3"/>
    <property type="match status" value="1"/>
</dbReference>
<dbReference type="SUPFAM" id="SSF56672">
    <property type="entry name" value="DNA/RNA polymerases"/>
    <property type="match status" value="1"/>
</dbReference>
<evidence type="ECO:0000256" key="1">
    <source>
        <dbReference type="ARBA" id="ARBA00010879"/>
    </source>
</evidence>
<organism evidence="8 9">
    <name type="scientific">Coilia grayii</name>
    <name type="common">Gray's grenadier anchovy</name>
    <dbReference type="NCBI Taxonomy" id="363190"/>
    <lineage>
        <taxon>Eukaryota</taxon>
        <taxon>Metazoa</taxon>
        <taxon>Chordata</taxon>
        <taxon>Craniata</taxon>
        <taxon>Vertebrata</taxon>
        <taxon>Euteleostomi</taxon>
        <taxon>Actinopterygii</taxon>
        <taxon>Neopterygii</taxon>
        <taxon>Teleostei</taxon>
        <taxon>Clupei</taxon>
        <taxon>Clupeiformes</taxon>
        <taxon>Clupeoidei</taxon>
        <taxon>Engraulidae</taxon>
        <taxon>Coilinae</taxon>
        <taxon>Coilia</taxon>
    </lineage>
</organism>
<name>A0ABD1KAW0_9TELE</name>
<evidence type="ECO:0000313" key="9">
    <source>
        <dbReference type="Proteomes" id="UP001591681"/>
    </source>
</evidence>
<dbReference type="PANTHER" id="PTHR37984">
    <property type="entry name" value="PROTEIN CBG26694"/>
    <property type="match status" value="1"/>
</dbReference>
<dbReference type="PROSITE" id="PS50994">
    <property type="entry name" value="INTEGRASE"/>
    <property type="match status" value="1"/>
</dbReference>
<dbReference type="Pfam" id="PF00078">
    <property type="entry name" value="RVT_1"/>
    <property type="match status" value="1"/>
</dbReference>
<dbReference type="FunFam" id="3.10.20.370:FF:000001">
    <property type="entry name" value="Retrovirus-related Pol polyprotein from transposon 17.6-like protein"/>
    <property type="match status" value="1"/>
</dbReference>
<dbReference type="Pfam" id="PF02023">
    <property type="entry name" value="SCAN"/>
    <property type="match status" value="1"/>
</dbReference>
<sequence>MSEIDDFVVAPTAEAFDSLTKDQLIQLAERYEIPLNSYDKRRKDVLKTLVREELVELSLLPPIKFDGLVASDLTFDQQKELLQLQIDKGKQQLAEQQVLAERCKLDREIQLGKLEIERERLALERQRLSLVETGNMGSSDSGSSPSVDITKNIRLLPKFDESDVDTFFNLFERVADLYRWPDATRCLMLQCTLSGRAAQAYSALGLPESRTYSCVKKAVLRAYELVPEAYRQKFRGMRKPPNQSYVEFADELSLQFKRWCSSTKVESIEDLSNLVLVEQFKTCLPEDVAVYISEHQVATVSEAAVLADDYALVHKSKLAYAQAAHIGRSYRGRQAPQSKHLSDVSPSSYSRSHNSQSKLDPNSRCNYCLGVGHWKFECEELKRKNRNKFKHHAPAADAAHGSALAISISGQPRNVCESNVHPGFAPFLSQGFVSLTADGKKVPINILRDTGSVESFILQSVLPFSSKSDSNQSVYVRGIDMNVLSVPLHRVYMFSDMINGEVLVGVRPALPLHGVSMILGNGLANSLVWATGSSESGGECAWEPDVLPFCGEDVTCVSPATVVTRAAARAAKAAEGDCPGPAPLIGLPTLPRKQLIEEQQTDNSLQPLFDKANNSNNVDVGYIIKDDVLVRKCPSHNGLDGVCQVVVPVSLRKTVLTTAHDCAGHMGVKKTYDRITRHCYWPRITRDVATHVKTCHTCQLTGKPNQMLKPVPLRPITPAPKPFEHLVIDCVGPLPRSKSGYVYLLTVICQTTRYPAAYPLRSITVKPVVKALSQFISIFGLPKLIQSDRGTNFTSKMFSQVLHILNIKHNKSSPRHPQSQGVLERFHQTYKSMLRAYCVELGRDWEDGLPWLLLAVREVTQVSTGFSPNELVFGHTVRGQVTRLFDDCVTNEPPKSLTDYVNGFRRRLYLAGSLAIKQLHPGRAPNAQVKMKHVYDKKSEIRSFVPGDQVMVLLPVVHSPFQAKFAGPYKILRCESNDNYVVATPDRKRRTQLCHVNLLKLYHDRDCVSNVNSSSSALASMVAAPGGGEVSGSSVCSSSGVAPVPVVAALEDAVEPDDAVLLGKLNNSESLANLPLLLSHLSPDQASELGELIRDFPSLFSDTPTQTHLISHDIDVGDAVPIRQRFYRVSGERRQLLEDEVQYLLRNHLAERSFSSWTSPCILVKKSNGTNRFCTDYRKLNSVTKADSFPLPHMEDCVDQVGSARFVTKLDLLKGYWQIPLTARAREVSAFITSSGLYSYKVMPFGLRNAAATFQRLMNQVVANLEGCAVYLDDAVCYSDTWSCHLHRLRHLFTRLAQANLTVNLAKCEFARATVTYLGKVVGQGFVRPVRAKVIAIDSFPPPLNRRELMRFLGMMGYYRNFCPNFSSVVVPLTSLLKKGRQFVWTSACQMAFEKAKSLLTSAPLLAAPRMDRAFKLQVDASKVGAGAVLLQDGDDSVERPVCYFSRKFHSYQLNYSTIEKEALALIWALQTFDVYLGSSPGPIHVYCDHNPLVFLHSLQNPNQRLSLFLQPYNLKITHIKGKENVTADALSRAPAL</sequence>
<dbReference type="GO" id="GO:0004523">
    <property type="term" value="F:RNA-DNA hybrid ribonuclease activity"/>
    <property type="evidence" value="ECO:0007669"/>
    <property type="project" value="UniProtKB-EC"/>
</dbReference>
<dbReference type="InterPro" id="IPR041588">
    <property type="entry name" value="Integrase_H2C2"/>
</dbReference>
<dbReference type="InterPro" id="IPR043502">
    <property type="entry name" value="DNA/RNA_pol_sf"/>
</dbReference>
<dbReference type="Gene3D" id="3.10.10.10">
    <property type="entry name" value="HIV Type 1 Reverse Transcriptase, subunit A, domain 1"/>
    <property type="match status" value="1"/>
</dbReference>
<evidence type="ECO:0000256" key="5">
    <source>
        <dbReference type="SAM" id="MobiDB-lite"/>
    </source>
</evidence>
<dbReference type="FunFam" id="3.30.420.10:FF:000032">
    <property type="entry name" value="Retrovirus-related Pol polyprotein from transposon 297-like Protein"/>
    <property type="match status" value="1"/>
</dbReference>
<dbReference type="Gene3D" id="3.30.70.270">
    <property type="match status" value="2"/>
</dbReference>
<proteinExistence type="inferred from homology"/>
<dbReference type="SUPFAM" id="SSF53098">
    <property type="entry name" value="Ribonuclease H-like"/>
    <property type="match status" value="1"/>
</dbReference>
<comment type="similarity">
    <text evidence="1">Belongs to the beta type-B retroviral polymerase family. HERV class-II K(HML-2) pol subfamily.</text>
</comment>
<dbReference type="InterPro" id="IPR038269">
    <property type="entry name" value="SCAN_sf"/>
</dbReference>
<dbReference type="InterPro" id="IPR000477">
    <property type="entry name" value="RT_dom"/>
</dbReference>
<protein>
    <recommendedName>
        <fullName evidence="4">Gypsy retrotransposon integrase-like protein 1</fullName>
        <ecNumber evidence="2">3.1.26.4</ecNumber>
    </recommendedName>
</protein>
<reference evidence="8 9" key="1">
    <citation type="submission" date="2024-09" db="EMBL/GenBank/DDBJ databases">
        <title>A chromosome-level genome assembly of Gray's grenadier anchovy, Coilia grayii.</title>
        <authorList>
            <person name="Fu Z."/>
        </authorList>
    </citation>
    <scope>NUCLEOTIDE SEQUENCE [LARGE SCALE GENOMIC DNA]</scope>
    <source>
        <strain evidence="8">G4</strain>
        <tissue evidence="8">Muscle</tissue>
    </source>
</reference>
<dbReference type="InterPro" id="IPR054465">
    <property type="entry name" value="Integrase_p58-like_C"/>
</dbReference>
<dbReference type="FunFam" id="3.30.70.270:FF:000115">
    <property type="entry name" value="Polyprotein of retroviral origin, putative"/>
    <property type="match status" value="1"/>
</dbReference>
<dbReference type="Gene3D" id="3.30.420.10">
    <property type="entry name" value="Ribonuclease H-like superfamily/Ribonuclease H"/>
    <property type="match status" value="1"/>
</dbReference>
<dbReference type="InterPro" id="IPR012337">
    <property type="entry name" value="RNaseH-like_sf"/>
</dbReference>
<dbReference type="Gene3D" id="1.10.4020.10">
    <property type="entry name" value="DNA breaking-rejoining enzymes"/>
    <property type="match status" value="1"/>
</dbReference>
<dbReference type="EC" id="3.1.26.4" evidence="2"/>
<accession>A0ABD1KAW0</accession>
<dbReference type="EMBL" id="JBHFQA010000007">
    <property type="protein sequence ID" value="KAL2096268.1"/>
    <property type="molecule type" value="Genomic_DNA"/>
</dbReference>
<dbReference type="CDD" id="cd01647">
    <property type="entry name" value="RT_LTR"/>
    <property type="match status" value="1"/>
</dbReference>
<feature type="region of interest" description="Disordered" evidence="5">
    <location>
        <begin position="330"/>
        <end position="360"/>
    </location>
</feature>
<evidence type="ECO:0000256" key="2">
    <source>
        <dbReference type="ARBA" id="ARBA00012180"/>
    </source>
</evidence>
<dbReference type="Gene3D" id="3.10.20.370">
    <property type="match status" value="1"/>
</dbReference>
<evidence type="ECO:0000256" key="3">
    <source>
        <dbReference type="ARBA" id="ARBA00023268"/>
    </source>
</evidence>
<evidence type="ECO:0000259" key="7">
    <source>
        <dbReference type="PROSITE" id="PS50994"/>
    </source>
</evidence>
<dbReference type="PROSITE" id="PS50804">
    <property type="entry name" value="SCAN_BOX"/>
    <property type="match status" value="1"/>
</dbReference>
<dbReference type="InterPro" id="IPR001584">
    <property type="entry name" value="Integrase_cat-core"/>
</dbReference>
<dbReference type="InterPro" id="IPR041577">
    <property type="entry name" value="RT_RNaseH_2"/>
</dbReference>
<dbReference type="Pfam" id="PF22938">
    <property type="entry name" value="Integrase_p58_C"/>
    <property type="match status" value="1"/>
</dbReference>
<feature type="domain" description="SCAN box" evidence="6">
    <location>
        <begin position="231"/>
        <end position="309"/>
    </location>
</feature>
<dbReference type="Pfam" id="PF00665">
    <property type="entry name" value="rve"/>
    <property type="match status" value="1"/>
</dbReference>
<feature type="domain" description="Integrase catalytic" evidence="7">
    <location>
        <begin position="718"/>
        <end position="876"/>
    </location>
</feature>
<dbReference type="GO" id="GO:0006259">
    <property type="term" value="P:DNA metabolic process"/>
    <property type="evidence" value="ECO:0007669"/>
    <property type="project" value="UniProtKB-ARBA"/>
</dbReference>
<dbReference type="InterPro" id="IPR050951">
    <property type="entry name" value="Retrovirus_Pol_polyprotein"/>
</dbReference>
<gene>
    <name evidence="8" type="ORF">ACEWY4_008416</name>
</gene>
<dbReference type="SUPFAM" id="SSF47353">
    <property type="entry name" value="Retrovirus capsid dimerization domain-like"/>
    <property type="match status" value="1"/>
</dbReference>
<dbReference type="FunFam" id="1.10.340.70:FF:000001">
    <property type="entry name" value="Retrovirus-related Pol polyprotein from transposon gypsy-like Protein"/>
    <property type="match status" value="1"/>
</dbReference>
<dbReference type="InterPro" id="IPR003309">
    <property type="entry name" value="SCAN_dom"/>
</dbReference>
<feature type="compositionally biased region" description="Polar residues" evidence="5">
    <location>
        <begin position="335"/>
        <end position="360"/>
    </location>
</feature>
<keyword evidence="9" id="KW-1185">Reference proteome</keyword>
<evidence type="ECO:0000256" key="4">
    <source>
        <dbReference type="ARBA" id="ARBA00039658"/>
    </source>
</evidence>
<dbReference type="Proteomes" id="UP001591681">
    <property type="component" value="Unassembled WGS sequence"/>
</dbReference>
<dbReference type="InterPro" id="IPR043128">
    <property type="entry name" value="Rev_trsase/Diguanyl_cyclase"/>
</dbReference>
<dbReference type="Pfam" id="PF17921">
    <property type="entry name" value="Integrase_H2C2"/>
    <property type="match status" value="1"/>
</dbReference>
<evidence type="ECO:0000313" key="8">
    <source>
        <dbReference type="EMBL" id="KAL2096268.1"/>
    </source>
</evidence>
<dbReference type="Gene3D" id="1.10.340.70">
    <property type="match status" value="1"/>
</dbReference>
<comment type="caution">
    <text evidence="8">The sequence shown here is derived from an EMBL/GenBank/DDBJ whole genome shotgun (WGS) entry which is preliminary data.</text>
</comment>
<dbReference type="PANTHER" id="PTHR37984:SF5">
    <property type="entry name" value="PROTEIN NYNRIN-LIKE"/>
    <property type="match status" value="1"/>
</dbReference>
<dbReference type="Pfam" id="PF17919">
    <property type="entry name" value="RT_RNaseH_2"/>
    <property type="match status" value="1"/>
</dbReference>
<keyword evidence="3" id="KW-0511">Multifunctional enzyme</keyword>
<evidence type="ECO:0000259" key="6">
    <source>
        <dbReference type="PROSITE" id="PS50804"/>
    </source>
</evidence>
<dbReference type="InterPro" id="IPR036397">
    <property type="entry name" value="RNaseH_sf"/>
</dbReference>